<dbReference type="AlphaFoldDB" id="A0A1G2FHJ3"/>
<comment type="caution">
    <text evidence="2">The sequence shown here is derived from an EMBL/GenBank/DDBJ whole genome shotgun (WGS) entry which is preliminary data.</text>
</comment>
<protein>
    <recommendedName>
        <fullName evidence="1">YoaR-like putative peptidoglycan binding domain-containing protein</fullName>
    </recommendedName>
</protein>
<dbReference type="InterPro" id="IPR007391">
    <property type="entry name" value="Vancomycin_resist_VanW"/>
</dbReference>
<feature type="domain" description="YoaR-like putative peptidoglycan binding" evidence="1">
    <location>
        <begin position="80"/>
        <end position="188"/>
    </location>
</feature>
<dbReference type="Pfam" id="PF04294">
    <property type="entry name" value="VanW"/>
    <property type="match status" value="1"/>
</dbReference>
<evidence type="ECO:0000259" key="1">
    <source>
        <dbReference type="Pfam" id="PF12229"/>
    </source>
</evidence>
<organism evidence="2 3">
    <name type="scientific">Candidatus Portnoybacteria bacterium RIFCSPHIGHO2_12_FULL_38_9</name>
    <dbReference type="NCBI Taxonomy" id="1801997"/>
    <lineage>
        <taxon>Bacteria</taxon>
        <taxon>Candidatus Portnoyibacteriota</taxon>
    </lineage>
</organism>
<dbReference type="PANTHER" id="PTHR35788">
    <property type="entry name" value="EXPORTED PROTEIN-RELATED"/>
    <property type="match status" value="1"/>
</dbReference>
<dbReference type="InterPro" id="IPR052913">
    <property type="entry name" value="Glycopeptide_resist_protein"/>
</dbReference>
<reference evidence="2 3" key="1">
    <citation type="journal article" date="2016" name="Nat. Commun.">
        <title>Thousands of microbial genomes shed light on interconnected biogeochemical processes in an aquifer system.</title>
        <authorList>
            <person name="Anantharaman K."/>
            <person name="Brown C.T."/>
            <person name="Hug L.A."/>
            <person name="Sharon I."/>
            <person name="Castelle C.J."/>
            <person name="Probst A.J."/>
            <person name="Thomas B.C."/>
            <person name="Singh A."/>
            <person name="Wilkins M.J."/>
            <person name="Karaoz U."/>
            <person name="Brodie E.L."/>
            <person name="Williams K.H."/>
            <person name="Hubbard S.S."/>
            <person name="Banfield J.F."/>
        </authorList>
    </citation>
    <scope>NUCLEOTIDE SEQUENCE [LARGE SCALE GENOMIC DNA]</scope>
</reference>
<dbReference type="STRING" id="1801997.A3J64_02870"/>
<gene>
    <name evidence="2" type="ORF">A3J64_02870</name>
</gene>
<dbReference type="PANTHER" id="PTHR35788:SF1">
    <property type="entry name" value="EXPORTED PROTEIN"/>
    <property type="match status" value="1"/>
</dbReference>
<proteinExistence type="predicted"/>
<accession>A0A1G2FHJ3</accession>
<sequence length="577" mass="65332">MKIHRRKILIIPIVIIFSFAVFILGLEIANANKIILGTKVANLNLGGLKPEIAREVLEKQSIQWRKNNFTLIYQNQVQLVKPEDLGLDLEVGKTLERAFSLGRGKNFLNGVSQQINSLFNQNNLPFVFQINQTRLNEFVNNQFLQIETPVKNAGLVYNRFKKDFEITPAQTGFKINRQKLQNDLEERIGFLSLEPVELVLIKEEPKIIEEEAQKTHRLVSKILNTAPYFLKNQGKTWVINKETLADWLSFKPKGNALEVIPAQEIIEDYLTALAPTINQPAVNARLAVKNIEPNENEESDNNSLKNIIVLTPAQNKIELKIKESAALIAERILEAPLKETENREKEIHLLIESFPAPVREQTLSQLGLAVLLGEGNSNFSGSPQNRVHNIKIGAAKFNGLLLKPNEEISFNALLGEIGPQQGYLPELVIKKNKTIPEYGGGLCQISTTLFRAAVKAGLKITERYAHAFPVKYYNPQGFDATIYPPHPDLRFINDTNNYIFIQSKIEGNEISFEIFGGDNNRQVKIIGPYILEKNKDGSMKAVLTQEVYQNGELLRKKIFYSNYKSPDLYPVERNPLE</sequence>
<dbReference type="InterPro" id="IPR022029">
    <property type="entry name" value="YoaR-like_PG-bd"/>
</dbReference>
<dbReference type="Proteomes" id="UP000177061">
    <property type="component" value="Unassembled WGS sequence"/>
</dbReference>
<evidence type="ECO:0000313" key="2">
    <source>
        <dbReference type="EMBL" id="OGZ37048.1"/>
    </source>
</evidence>
<dbReference type="EMBL" id="MHNB01000016">
    <property type="protein sequence ID" value="OGZ37048.1"/>
    <property type="molecule type" value="Genomic_DNA"/>
</dbReference>
<name>A0A1G2FHJ3_9BACT</name>
<evidence type="ECO:0000313" key="3">
    <source>
        <dbReference type="Proteomes" id="UP000177061"/>
    </source>
</evidence>
<dbReference type="Pfam" id="PF12229">
    <property type="entry name" value="PG_binding_4"/>
    <property type="match status" value="1"/>
</dbReference>